<dbReference type="PROSITE" id="PS00789">
    <property type="entry name" value="CHORISMATE_SYNTHASE_3"/>
    <property type="match status" value="1"/>
</dbReference>
<sequence>MRYFTAGESHGPQLTAIIEGLPAQMDLTAEMINGDLFRRQGGHGRGRRMQIEKDQVIISSGVRHGKTIGSPVTLTVVNDDWKHWTAIMGVEPLAEGVNPEDVKRQISRPRPGHADLVGGMKYGHRDLRNVLERSSARETTMRVAIGAVAKQFLSELDIHTVSHVTEIGGVETDPSTYAGLGVAELRACIEQDPVYCADSEASKQMVQAIDDIKKKGDTLGGVVEVIIEGCPPGIGSYVQFDRKMDGKLAGAMMSINAFKGVEIGLGFEMAKISGSEVHDEIMWDEEQGYYRKSNRLGGLEGGMTTGMPIVIRGVMKPIPTLYKPLESVDINTKEVFAATIERSDPCAVPAASVVAEHVIATEMAKAIMDEFRSDNMVDLKRDIDTYRRSVKEF</sequence>
<feature type="binding site" evidence="11">
    <location>
        <position position="342"/>
    </location>
    <ligand>
        <name>FMN</name>
        <dbReference type="ChEBI" id="CHEBI:58210"/>
    </ligand>
</feature>
<name>A0A3P5XKG5_9BACL</name>
<dbReference type="InterPro" id="IPR000453">
    <property type="entry name" value="Chorismate_synth"/>
</dbReference>
<dbReference type="RefSeq" id="WP_124070664.1">
    <property type="nucleotide sequence ID" value="NZ_CBCRXF010000001.1"/>
</dbReference>
<keyword evidence="6 11" id="KW-0288">FMN</keyword>
<evidence type="ECO:0000256" key="8">
    <source>
        <dbReference type="ARBA" id="ARBA00022857"/>
    </source>
</evidence>
<feature type="binding site" evidence="11">
    <location>
        <begin position="256"/>
        <end position="257"/>
    </location>
    <ligand>
        <name>FMN</name>
        <dbReference type="ChEBI" id="CHEBI:58210"/>
    </ligand>
</feature>
<dbReference type="GO" id="GO:0010181">
    <property type="term" value="F:FMN binding"/>
    <property type="evidence" value="ECO:0007669"/>
    <property type="project" value="TreeGrafter"/>
</dbReference>
<evidence type="ECO:0000256" key="11">
    <source>
        <dbReference type="HAMAP-Rule" id="MF_00300"/>
    </source>
</evidence>
<keyword evidence="5 11" id="KW-0285">Flavoprotein</keyword>
<dbReference type="GO" id="GO:0009423">
    <property type="term" value="P:chorismate biosynthetic process"/>
    <property type="evidence" value="ECO:0007669"/>
    <property type="project" value="UniProtKB-UniRule"/>
</dbReference>
<dbReference type="OrthoDB" id="9771806at2"/>
<keyword evidence="9 11" id="KW-0057">Aromatic amino acid biosynthesis</keyword>
<keyword evidence="10 11" id="KW-0456">Lyase</keyword>
<organism evidence="13 14">
    <name type="scientific">Filibacter tadaridae</name>
    <dbReference type="NCBI Taxonomy" id="2483811"/>
    <lineage>
        <taxon>Bacteria</taxon>
        <taxon>Bacillati</taxon>
        <taxon>Bacillota</taxon>
        <taxon>Bacilli</taxon>
        <taxon>Bacillales</taxon>
        <taxon>Caryophanaceae</taxon>
        <taxon>Filibacter</taxon>
    </lineage>
</organism>
<evidence type="ECO:0000256" key="6">
    <source>
        <dbReference type="ARBA" id="ARBA00022643"/>
    </source>
</evidence>
<dbReference type="FunFam" id="3.60.150.10:FF:000002">
    <property type="entry name" value="Chorismate synthase"/>
    <property type="match status" value="1"/>
</dbReference>
<evidence type="ECO:0000256" key="2">
    <source>
        <dbReference type="ARBA" id="ARBA00008014"/>
    </source>
</evidence>
<dbReference type="InterPro" id="IPR035904">
    <property type="entry name" value="Chorismate_synth_AroC_sf"/>
</dbReference>
<evidence type="ECO:0000256" key="7">
    <source>
        <dbReference type="ARBA" id="ARBA00022827"/>
    </source>
</evidence>
<keyword evidence="14" id="KW-1185">Reference proteome</keyword>
<dbReference type="PROSITE" id="PS00787">
    <property type="entry name" value="CHORISMATE_SYNTHASE_1"/>
    <property type="match status" value="1"/>
</dbReference>
<dbReference type="Gene3D" id="3.60.150.10">
    <property type="entry name" value="Chorismate synthase AroC"/>
    <property type="match status" value="1"/>
</dbReference>
<dbReference type="GO" id="GO:0009073">
    <property type="term" value="P:aromatic amino acid family biosynthetic process"/>
    <property type="evidence" value="ECO:0007669"/>
    <property type="project" value="UniProtKB-KW"/>
</dbReference>
<comment type="function">
    <text evidence="11">Catalyzes the anti-1,4-elimination of the C-3 phosphate and the C-6 proR hydrogen from 5-enolpyruvylshikimate-3-phosphate (EPSP) to yield chorismate, which is the branch point compound that serves as the starting substrate for the three terminal pathways of aromatic amino acid biosynthesis. This reaction introduces a second double bond into the aromatic ring system.</text>
</comment>
<dbReference type="NCBIfam" id="TIGR00033">
    <property type="entry name" value="aroC"/>
    <property type="match status" value="1"/>
</dbReference>
<comment type="subunit">
    <text evidence="11">Homotetramer.</text>
</comment>
<dbReference type="Proteomes" id="UP000270468">
    <property type="component" value="Unassembled WGS sequence"/>
</dbReference>
<dbReference type="SUPFAM" id="SSF103263">
    <property type="entry name" value="Chorismate synthase, AroC"/>
    <property type="match status" value="1"/>
</dbReference>
<accession>A0A3P5XKG5</accession>
<evidence type="ECO:0000256" key="4">
    <source>
        <dbReference type="ARBA" id="ARBA00022605"/>
    </source>
</evidence>
<dbReference type="CDD" id="cd07304">
    <property type="entry name" value="Chorismate_synthase"/>
    <property type="match status" value="1"/>
</dbReference>
<comment type="similarity">
    <text evidence="2 11 12">Belongs to the chorismate synthase family.</text>
</comment>
<keyword evidence="8 11" id="KW-0521">NADP</keyword>
<dbReference type="PROSITE" id="PS00788">
    <property type="entry name" value="CHORISMATE_SYNTHASE_2"/>
    <property type="match status" value="1"/>
</dbReference>
<comment type="pathway">
    <text evidence="1 11 12">Metabolic intermediate biosynthesis; chorismate biosynthesis; chorismate from D-erythrose 4-phosphate and phosphoenolpyruvate: step 7/7.</text>
</comment>
<keyword evidence="4 11" id="KW-0028">Amino-acid biosynthesis</keyword>
<comment type="cofactor">
    <cofactor evidence="11 12">
        <name>FMNH2</name>
        <dbReference type="ChEBI" id="CHEBI:57618"/>
    </cofactor>
    <text evidence="11 12">Reduced FMN (FMNH(2)).</text>
</comment>
<dbReference type="EMBL" id="UXAV01000042">
    <property type="protein sequence ID" value="VDC29224.1"/>
    <property type="molecule type" value="Genomic_DNA"/>
</dbReference>
<evidence type="ECO:0000256" key="1">
    <source>
        <dbReference type="ARBA" id="ARBA00005044"/>
    </source>
</evidence>
<dbReference type="PANTHER" id="PTHR21085:SF0">
    <property type="entry name" value="CHORISMATE SYNTHASE"/>
    <property type="match status" value="1"/>
</dbReference>
<dbReference type="EC" id="4.2.3.5" evidence="3 11"/>
<gene>
    <name evidence="13" type="primary">aroF_2</name>
    <name evidence="11" type="synonym">aroC</name>
    <name evidence="13" type="ORF">FILTAD_02020</name>
</gene>
<evidence type="ECO:0000256" key="9">
    <source>
        <dbReference type="ARBA" id="ARBA00023141"/>
    </source>
</evidence>
<feature type="binding site" evidence="11">
    <location>
        <position position="45"/>
    </location>
    <ligand>
        <name>NADP(+)</name>
        <dbReference type="ChEBI" id="CHEBI:58349"/>
    </ligand>
</feature>
<dbReference type="NCBIfam" id="NF003793">
    <property type="entry name" value="PRK05382.1"/>
    <property type="match status" value="1"/>
</dbReference>
<dbReference type="GO" id="GO:0005829">
    <property type="term" value="C:cytosol"/>
    <property type="evidence" value="ECO:0007669"/>
    <property type="project" value="TreeGrafter"/>
</dbReference>
<keyword evidence="7 11" id="KW-0274">FAD</keyword>
<proteinExistence type="inferred from homology"/>
<feature type="binding site" evidence="11">
    <location>
        <begin position="316"/>
        <end position="320"/>
    </location>
    <ligand>
        <name>FMN</name>
        <dbReference type="ChEBI" id="CHEBI:58210"/>
    </ligand>
</feature>
<protein>
    <recommendedName>
        <fullName evidence="3 11">Chorismate synthase</fullName>
        <shortName evidence="11">CS</shortName>
        <ecNumber evidence="3 11">4.2.3.5</ecNumber>
    </recommendedName>
    <alternativeName>
        <fullName evidence="11">5-enolpyruvylshikimate-3-phosphate phospholyase</fullName>
    </alternativeName>
</protein>
<dbReference type="GO" id="GO:0008652">
    <property type="term" value="P:amino acid biosynthetic process"/>
    <property type="evidence" value="ECO:0007669"/>
    <property type="project" value="UniProtKB-KW"/>
</dbReference>
<evidence type="ECO:0000313" key="13">
    <source>
        <dbReference type="EMBL" id="VDC29224.1"/>
    </source>
</evidence>
<feature type="binding site" evidence="11">
    <location>
        <begin position="133"/>
        <end position="135"/>
    </location>
    <ligand>
        <name>FMN</name>
        <dbReference type="ChEBI" id="CHEBI:58210"/>
    </ligand>
</feature>
<evidence type="ECO:0000256" key="12">
    <source>
        <dbReference type="RuleBase" id="RU000605"/>
    </source>
</evidence>
<comment type="catalytic activity">
    <reaction evidence="11 12">
        <text>5-O-(1-carboxyvinyl)-3-phosphoshikimate = chorismate + phosphate</text>
        <dbReference type="Rhea" id="RHEA:21020"/>
        <dbReference type="ChEBI" id="CHEBI:29748"/>
        <dbReference type="ChEBI" id="CHEBI:43474"/>
        <dbReference type="ChEBI" id="CHEBI:57701"/>
        <dbReference type="EC" id="4.2.3.5"/>
    </reaction>
</comment>
<feature type="binding site" evidence="11">
    <location>
        <position position="301"/>
    </location>
    <ligand>
        <name>FMN</name>
        <dbReference type="ChEBI" id="CHEBI:58210"/>
    </ligand>
</feature>
<dbReference type="PANTHER" id="PTHR21085">
    <property type="entry name" value="CHORISMATE SYNTHASE"/>
    <property type="match status" value="1"/>
</dbReference>
<feature type="binding site" evidence="11">
    <location>
        <position position="39"/>
    </location>
    <ligand>
        <name>NADP(+)</name>
        <dbReference type="ChEBI" id="CHEBI:58349"/>
    </ligand>
</feature>
<reference evidence="13 14" key="1">
    <citation type="submission" date="2018-11" db="EMBL/GenBank/DDBJ databases">
        <authorList>
            <person name="Criscuolo A."/>
        </authorList>
    </citation>
    <scope>NUCLEOTIDE SEQUENCE [LARGE SCALE GENOMIC DNA]</scope>
    <source>
        <strain evidence="13">ATB-66</strain>
    </source>
</reference>
<evidence type="ECO:0000256" key="10">
    <source>
        <dbReference type="ARBA" id="ARBA00023239"/>
    </source>
</evidence>
<dbReference type="Pfam" id="PF01264">
    <property type="entry name" value="Chorismate_synt"/>
    <property type="match status" value="1"/>
</dbReference>
<dbReference type="HAMAP" id="MF_00300">
    <property type="entry name" value="Chorismate_synth"/>
    <property type="match status" value="1"/>
</dbReference>
<dbReference type="InterPro" id="IPR020541">
    <property type="entry name" value="Chorismate_synthase_CS"/>
</dbReference>
<evidence type="ECO:0000313" key="14">
    <source>
        <dbReference type="Proteomes" id="UP000270468"/>
    </source>
</evidence>
<evidence type="ECO:0000256" key="5">
    <source>
        <dbReference type="ARBA" id="ARBA00022630"/>
    </source>
</evidence>
<dbReference type="AlphaFoldDB" id="A0A3P5XKG5"/>
<evidence type="ECO:0000256" key="3">
    <source>
        <dbReference type="ARBA" id="ARBA00013036"/>
    </source>
</evidence>
<dbReference type="PIRSF" id="PIRSF001456">
    <property type="entry name" value="Chorismate_synth"/>
    <property type="match status" value="1"/>
</dbReference>
<dbReference type="UniPathway" id="UPA00053">
    <property type="reaction ID" value="UER00090"/>
</dbReference>
<dbReference type="GO" id="GO:0004107">
    <property type="term" value="F:chorismate synthase activity"/>
    <property type="evidence" value="ECO:0007669"/>
    <property type="project" value="UniProtKB-UniRule"/>
</dbReference>